<evidence type="ECO:0000313" key="3">
    <source>
        <dbReference type="Proteomes" id="UP001596549"/>
    </source>
</evidence>
<keyword evidence="1" id="KW-0812">Transmembrane</keyword>
<dbReference type="EMBL" id="JBHTCP010000002">
    <property type="protein sequence ID" value="MFC7370236.1"/>
    <property type="molecule type" value="Genomic_DNA"/>
</dbReference>
<evidence type="ECO:0000256" key="1">
    <source>
        <dbReference type="SAM" id="Phobius"/>
    </source>
</evidence>
<feature type="transmembrane region" description="Helical" evidence="1">
    <location>
        <begin position="32"/>
        <end position="49"/>
    </location>
</feature>
<keyword evidence="3" id="KW-1185">Reference proteome</keyword>
<name>A0ABW2NIJ6_9BACL</name>
<keyword evidence="1" id="KW-1133">Transmembrane helix</keyword>
<proteinExistence type="predicted"/>
<reference evidence="3" key="1">
    <citation type="journal article" date="2019" name="Int. J. Syst. Evol. Microbiol.">
        <title>The Global Catalogue of Microorganisms (GCM) 10K type strain sequencing project: providing services to taxonomists for standard genome sequencing and annotation.</title>
        <authorList>
            <consortium name="The Broad Institute Genomics Platform"/>
            <consortium name="The Broad Institute Genome Sequencing Center for Infectious Disease"/>
            <person name="Wu L."/>
            <person name="Ma J."/>
        </authorList>
    </citation>
    <scope>NUCLEOTIDE SEQUENCE [LARGE SCALE GENOMIC DNA]</scope>
    <source>
        <strain evidence="3">NBRC 106396</strain>
    </source>
</reference>
<evidence type="ECO:0000313" key="2">
    <source>
        <dbReference type="EMBL" id="MFC7370236.1"/>
    </source>
</evidence>
<comment type="caution">
    <text evidence="2">The sequence shown here is derived from an EMBL/GenBank/DDBJ whole genome shotgun (WGS) entry which is preliminary data.</text>
</comment>
<keyword evidence="1" id="KW-0472">Membrane</keyword>
<protein>
    <submittedName>
        <fullName evidence="2">Uncharacterized protein</fullName>
    </submittedName>
</protein>
<sequence length="54" mass="6237">MTIVMDIVMGVGLLYFAERFREILETAVAEDYVSLFILFVPFLLHITFGKKQPN</sequence>
<accession>A0ABW2NIJ6</accession>
<organism evidence="2 3">
    <name type="scientific">Fictibacillus iocasae</name>
    <dbReference type="NCBI Taxonomy" id="2715437"/>
    <lineage>
        <taxon>Bacteria</taxon>
        <taxon>Bacillati</taxon>
        <taxon>Bacillota</taxon>
        <taxon>Bacilli</taxon>
        <taxon>Bacillales</taxon>
        <taxon>Fictibacillaceae</taxon>
        <taxon>Fictibacillus</taxon>
    </lineage>
</organism>
<dbReference type="Proteomes" id="UP001596549">
    <property type="component" value="Unassembled WGS sequence"/>
</dbReference>
<gene>
    <name evidence="2" type="ORF">ACFQPF_00910</name>
</gene>